<organism evidence="11">
    <name type="scientific">marine sediment metagenome</name>
    <dbReference type="NCBI Taxonomy" id="412755"/>
    <lineage>
        <taxon>unclassified sequences</taxon>
        <taxon>metagenomes</taxon>
        <taxon>ecological metagenomes</taxon>
    </lineage>
</organism>
<evidence type="ECO:0000256" key="1">
    <source>
        <dbReference type="ARBA" id="ARBA00001974"/>
    </source>
</evidence>
<reference evidence="11" key="1">
    <citation type="journal article" date="2015" name="Nature">
        <title>Complex archaea that bridge the gap between prokaryotes and eukaryotes.</title>
        <authorList>
            <person name="Spang A."/>
            <person name="Saw J.H."/>
            <person name="Jorgensen S.L."/>
            <person name="Zaremba-Niedzwiedzka K."/>
            <person name="Martijn J."/>
            <person name="Lind A.E."/>
            <person name="van Eijk R."/>
            <person name="Schleper C."/>
            <person name="Guy L."/>
            <person name="Ettema T.J."/>
        </authorList>
    </citation>
    <scope>NUCLEOTIDE SEQUENCE</scope>
</reference>
<keyword evidence="5" id="KW-0285">Flavoprotein</keyword>
<proteinExistence type="inferred from homology"/>
<evidence type="ECO:0000259" key="10">
    <source>
        <dbReference type="Pfam" id="PF00890"/>
    </source>
</evidence>
<dbReference type="InterPro" id="IPR027477">
    <property type="entry name" value="Succ_DH/fumarate_Rdtase_cat_sf"/>
</dbReference>
<comment type="similarity">
    <text evidence="3">Belongs to the FAD-dependent oxidoreductase 2 family. NadB subfamily.</text>
</comment>
<feature type="domain" description="FAD-dependent oxidoreductase 2 FAD-binding" evidence="10">
    <location>
        <begin position="25"/>
        <end position="345"/>
    </location>
</feature>
<evidence type="ECO:0000256" key="7">
    <source>
        <dbReference type="ARBA" id="ARBA00022827"/>
    </source>
</evidence>
<keyword evidence="8" id="KW-0560">Oxidoreductase</keyword>
<dbReference type="SUPFAM" id="SSF51905">
    <property type="entry name" value="FAD/NAD(P)-binding domain"/>
    <property type="match status" value="1"/>
</dbReference>
<dbReference type="EMBL" id="LAZR01004625">
    <property type="protein sequence ID" value="KKN06941.1"/>
    <property type="molecule type" value="Genomic_DNA"/>
</dbReference>
<evidence type="ECO:0000256" key="6">
    <source>
        <dbReference type="ARBA" id="ARBA00022642"/>
    </source>
</evidence>
<evidence type="ECO:0000256" key="4">
    <source>
        <dbReference type="ARBA" id="ARBA00012173"/>
    </source>
</evidence>
<keyword evidence="9" id="KW-1133">Transmembrane helix</keyword>
<keyword evidence="9" id="KW-0812">Transmembrane</keyword>
<name>A0A0F9Q108_9ZZZZ</name>
<dbReference type="GO" id="GO:0034628">
    <property type="term" value="P:'de novo' NAD+ biosynthetic process from L-aspartate"/>
    <property type="evidence" value="ECO:0007669"/>
    <property type="project" value="TreeGrafter"/>
</dbReference>
<dbReference type="UniPathway" id="UPA00253">
    <property type="reaction ID" value="UER00326"/>
</dbReference>
<keyword evidence="9" id="KW-0472">Membrane</keyword>
<accession>A0A0F9Q108</accession>
<comment type="caution">
    <text evidence="11">The sequence shown here is derived from an EMBL/GenBank/DDBJ whole genome shotgun (WGS) entry which is preliminary data.</text>
</comment>
<dbReference type="InterPro" id="IPR036188">
    <property type="entry name" value="FAD/NAD-bd_sf"/>
</dbReference>
<evidence type="ECO:0000256" key="8">
    <source>
        <dbReference type="ARBA" id="ARBA00023002"/>
    </source>
</evidence>
<keyword evidence="7" id="KW-0274">FAD</keyword>
<sequence>MTRENIFRRYLVSFDSKTLQHIFTDTLIVGSGVAGLSSAIHAAKDGSVLIVTKAKINENCTEYAQGGIAAGLCPEDSFEEHINDTLRTGQGLCDAVIVSGVIREGTKRVKELIDWGAKFDKENGELIFTKEGGHSHPRILRARGDSTGKEIEDTLVGMVNKHPNIRVFEYTFAIDLLVSNNTCDGIIAWRSREGKMLIWAKQIILASGGCCQVYRETTNPEIATGDGIAMAYRAGVELQDLEFVQFHPTTLYVAGAERVLISETVRGEGGILKNKNGERFMPKYHPKAELAPRDVVSRSILLEIYRTGHTHVYLDVRHISEEKLSTRFPKIKKLCASFGIDISKQTSNAIDKKLLIIYINGSLNLTSYIVIASFSFLHLQRFS</sequence>
<comment type="cofactor">
    <cofactor evidence="1">
        <name>FAD</name>
        <dbReference type="ChEBI" id="CHEBI:57692"/>
    </cofactor>
</comment>
<dbReference type="InterPro" id="IPR005288">
    <property type="entry name" value="NadB"/>
</dbReference>
<gene>
    <name evidence="11" type="ORF">LCGC14_1072200</name>
</gene>
<dbReference type="Gene3D" id="3.50.50.60">
    <property type="entry name" value="FAD/NAD(P)-binding domain"/>
    <property type="match status" value="1"/>
</dbReference>
<dbReference type="Pfam" id="PF00890">
    <property type="entry name" value="FAD_binding_2"/>
    <property type="match status" value="1"/>
</dbReference>
<keyword evidence="6" id="KW-0662">Pyridine nucleotide biosynthesis</keyword>
<evidence type="ECO:0000256" key="2">
    <source>
        <dbReference type="ARBA" id="ARBA00004950"/>
    </source>
</evidence>
<evidence type="ECO:0000313" key="11">
    <source>
        <dbReference type="EMBL" id="KKN06941.1"/>
    </source>
</evidence>
<dbReference type="PANTHER" id="PTHR42716">
    <property type="entry name" value="L-ASPARTATE OXIDASE"/>
    <property type="match status" value="1"/>
</dbReference>
<comment type="pathway">
    <text evidence="2">Cofactor biosynthesis; NAD(+) biosynthesis; iminoaspartate from L-aspartate (oxidase route): step 1/1.</text>
</comment>
<protein>
    <recommendedName>
        <fullName evidence="4">L-aspartate oxidase</fullName>
        <ecNumber evidence="4">1.4.3.16</ecNumber>
    </recommendedName>
</protein>
<dbReference type="PANTHER" id="PTHR42716:SF2">
    <property type="entry name" value="L-ASPARTATE OXIDASE, CHLOROPLASTIC"/>
    <property type="match status" value="1"/>
</dbReference>
<dbReference type="EC" id="1.4.3.16" evidence="4"/>
<evidence type="ECO:0000256" key="3">
    <source>
        <dbReference type="ARBA" id="ARBA00008562"/>
    </source>
</evidence>
<evidence type="ECO:0000256" key="9">
    <source>
        <dbReference type="SAM" id="Phobius"/>
    </source>
</evidence>
<evidence type="ECO:0000256" key="5">
    <source>
        <dbReference type="ARBA" id="ARBA00022630"/>
    </source>
</evidence>
<dbReference type="SUPFAM" id="SSF56425">
    <property type="entry name" value="Succinate dehydrogenase/fumarate reductase flavoprotein, catalytic domain"/>
    <property type="match status" value="1"/>
</dbReference>
<dbReference type="GO" id="GO:0008734">
    <property type="term" value="F:L-aspartate oxidase activity"/>
    <property type="evidence" value="ECO:0007669"/>
    <property type="project" value="UniProtKB-EC"/>
</dbReference>
<feature type="transmembrane region" description="Helical" evidence="9">
    <location>
        <begin position="354"/>
        <end position="377"/>
    </location>
</feature>
<dbReference type="InterPro" id="IPR003953">
    <property type="entry name" value="FAD-dep_OxRdtase_2_FAD-bd"/>
</dbReference>
<dbReference type="Gene3D" id="3.90.700.10">
    <property type="entry name" value="Succinate dehydrogenase/fumarate reductase flavoprotein, catalytic domain"/>
    <property type="match status" value="1"/>
</dbReference>
<dbReference type="FunFam" id="3.90.700.10:FF:000002">
    <property type="entry name" value="L-aspartate oxidase"/>
    <property type="match status" value="1"/>
</dbReference>
<dbReference type="AlphaFoldDB" id="A0A0F9Q108"/>